<evidence type="ECO:0000256" key="19">
    <source>
        <dbReference type="ARBA" id="ARBA00023319"/>
    </source>
</evidence>
<dbReference type="InterPro" id="IPR007110">
    <property type="entry name" value="Ig-like_dom"/>
</dbReference>
<dbReference type="GO" id="GO:0005886">
    <property type="term" value="C:plasma membrane"/>
    <property type="evidence" value="ECO:0007669"/>
    <property type="project" value="UniProtKB-SubCell"/>
</dbReference>
<dbReference type="InterPro" id="IPR013783">
    <property type="entry name" value="Ig-like_fold"/>
</dbReference>
<evidence type="ECO:0000256" key="16">
    <source>
        <dbReference type="ARBA" id="ARBA00023157"/>
    </source>
</evidence>
<evidence type="ECO:0000313" key="32">
    <source>
        <dbReference type="Proteomes" id="UP001591681"/>
    </source>
</evidence>
<dbReference type="Pfam" id="PF25305">
    <property type="entry name" value="Ig_PDGFR_d4"/>
    <property type="match status" value="1"/>
</dbReference>
<feature type="region of interest" description="Disordered" evidence="28">
    <location>
        <begin position="910"/>
        <end position="938"/>
    </location>
</feature>
<evidence type="ECO:0000259" key="29">
    <source>
        <dbReference type="PROSITE" id="PS50011"/>
    </source>
</evidence>
<keyword evidence="9 21" id="KW-0418">Kinase</keyword>
<keyword evidence="11 21" id="KW-0460">Magnesium</keyword>
<feature type="domain" description="Ig-like" evidence="30">
    <location>
        <begin position="204"/>
        <end position="299"/>
    </location>
</feature>
<dbReference type="PROSITE" id="PS50835">
    <property type="entry name" value="IG_LIKE"/>
    <property type="match status" value="3"/>
</dbReference>
<evidence type="ECO:0000256" key="5">
    <source>
        <dbReference type="ARBA" id="ARBA00022692"/>
    </source>
</evidence>
<name>A0ABD1KEB1_9TELE</name>
<dbReference type="GO" id="GO:0004714">
    <property type="term" value="F:transmembrane receptor protein tyrosine kinase activity"/>
    <property type="evidence" value="ECO:0007669"/>
    <property type="project" value="UniProtKB-EC"/>
</dbReference>
<dbReference type="InterPro" id="IPR013098">
    <property type="entry name" value="Ig_I-set"/>
</dbReference>
<dbReference type="SMART" id="SM00409">
    <property type="entry name" value="IG"/>
    <property type="match status" value="4"/>
</dbReference>
<evidence type="ECO:0000256" key="1">
    <source>
        <dbReference type="ARBA" id="ARBA00004251"/>
    </source>
</evidence>
<dbReference type="InterPro" id="IPR020635">
    <property type="entry name" value="Tyr_kinase_cat_dom"/>
</dbReference>
<keyword evidence="15 21" id="KW-0829">Tyrosine-protein kinase</keyword>
<sequence>MGYTWILFTIHILLFILTGWGKPSISPDGPEVVVLKGKRLQLSCHDENSEVKWQRDKGRRIEGITEEGGVAFMTLVSALDQHMGRYICRNTATQEESSIYVYVKDPMHAFARSMVNDLLVREGESCTVPCLVTDPAVTDLSLHTCDGLPLHLSTYTVKPQRGIVINKISIEQEGCYVCTGKLGETTVKSSQYSIGVRLVPDRTPNISLSRKENAILTKGQSFELVCTAANVDYDFIVKWICPNGTTALETRTSHIQPGSRGYQRSATLRIASAAVGDSGAYRCEAQNEKGVTTASIQLDVYERGFINLTEPAVSELHVREGASLTLRAELGAYPTPTTISWAHQGHVLRNTSEHVITTRKQQYRYVSELRLVRVHGYEGGIYTFLASHDDDSANHSYSVHVTCKPVIVSHEGPVDGKVRCVASGYPAPKISWYYCESPHTRCSLLANATEEEEDVATVAVSGTGFGRSLVESQLNVSRGLHRSLECVASAKGEQAYALFSLGENTVPHKLFTPLLTGVVCATIGLSLILVVLLYKYLQKPKYQIHWKVIESIHGNNYIYIDPTQLPYDQKWEFPRERLRFGKVLGSGAFGKVVQATAYGLRSPDSVTTVAVKMLKPSAHSTEKEALMSELKVLSYLGNHVNIVNLLGACTQGGPTLVITEYCCYGDLLSFLRRKKEEFFSLKTGDGYYKNLLSRPQPMRDGNGNGYMPMRSHQRKPNLSECCGDKDDLSLDTEDLLSFSYQVAKGMDFLTCKNCIHRDLAARNILLTKGRVAKICDFGLARDIASDSNYVLRGNARLPVKWMSPESLFEGIYTFESDVWSYGVLLWEIFSLGTSPYPGIHVGAGFYKMIQDGYRMCEPEFAPIEIYEVMRCCWNADPLKRPPFKKLVEKTEVLLSEHTKHEYLNLIRSTNGTRGVAPQDPQVVPSPRLSSVSSTTAPTQPLLSSSDVFLDYETV</sequence>
<gene>
    <name evidence="31" type="ORF">ACEWY4_006649</name>
</gene>
<dbReference type="AlphaFoldDB" id="A0ABD1KEB1"/>
<dbReference type="InterPro" id="IPR001824">
    <property type="entry name" value="Tyr_kinase_rcpt_3_CS"/>
</dbReference>
<comment type="subcellular location">
    <subcellularLocation>
        <location evidence="1">Cell membrane</location>
        <topology evidence="1">Single-pass type I membrane protein</topology>
    </subcellularLocation>
    <subcellularLocation>
        <location evidence="27">Membrane</location>
        <topology evidence="27">Single-pass type I membrane protein</topology>
    </subcellularLocation>
</comment>
<evidence type="ECO:0000256" key="3">
    <source>
        <dbReference type="ARBA" id="ARBA00022553"/>
    </source>
</evidence>
<dbReference type="SMART" id="SM00219">
    <property type="entry name" value="TyrKc"/>
    <property type="match status" value="1"/>
</dbReference>
<dbReference type="InterPro" id="IPR050122">
    <property type="entry name" value="RTK"/>
</dbReference>
<dbReference type="PANTHER" id="PTHR24416:SF599">
    <property type="entry name" value="MAST_STEM CELL GROWTH FACTOR RECEPTOR"/>
    <property type="match status" value="1"/>
</dbReference>
<feature type="chain" id="PRO_5044536864" description="Mast/stem cell growth factor receptor" evidence="21">
    <location>
        <begin position="22"/>
        <end position="954"/>
    </location>
</feature>
<feature type="signal peptide" evidence="21">
    <location>
        <begin position="1"/>
        <end position="21"/>
    </location>
</feature>
<dbReference type="SMART" id="SM00408">
    <property type="entry name" value="IGc2"/>
    <property type="match status" value="4"/>
</dbReference>
<dbReference type="GO" id="GO:0001667">
    <property type="term" value="P:ameboidal-type cell migration"/>
    <property type="evidence" value="ECO:0007669"/>
    <property type="project" value="UniProtKB-ARBA"/>
</dbReference>
<keyword evidence="10 21" id="KW-0067">ATP-binding</keyword>
<evidence type="ECO:0000256" key="8">
    <source>
        <dbReference type="ARBA" id="ARBA00022741"/>
    </source>
</evidence>
<dbReference type="PANTHER" id="PTHR24416">
    <property type="entry name" value="TYROSINE-PROTEIN KINASE RECEPTOR"/>
    <property type="match status" value="1"/>
</dbReference>
<dbReference type="Pfam" id="PF07714">
    <property type="entry name" value="PK_Tyr_Ser-Thr"/>
    <property type="match status" value="1"/>
</dbReference>
<evidence type="ECO:0000256" key="12">
    <source>
        <dbReference type="ARBA" id="ARBA00022843"/>
    </source>
</evidence>
<dbReference type="SUPFAM" id="SSF56112">
    <property type="entry name" value="Protein kinase-like (PK-like)"/>
    <property type="match status" value="1"/>
</dbReference>
<keyword evidence="5 21" id="KW-0812">Transmembrane</keyword>
<dbReference type="Gene3D" id="2.60.40.10">
    <property type="entry name" value="Immunoglobulins"/>
    <property type="match status" value="5"/>
</dbReference>
<keyword evidence="6 21" id="KW-0479">Metal-binding</keyword>
<protein>
    <recommendedName>
        <fullName evidence="21">Mast/stem cell growth factor receptor</fullName>
        <ecNumber evidence="21">2.7.10.1</ecNumber>
    </recommendedName>
</protein>
<evidence type="ECO:0000256" key="13">
    <source>
        <dbReference type="ARBA" id="ARBA00022989"/>
    </source>
</evidence>
<dbReference type="FunFam" id="1.10.510.10:FF:000140">
    <property type="entry name" value="Platelet-derived growth factor receptor beta"/>
    <property type="match status" value="1"/>
</dbReference>
<dbReference type="FunFam" id="3.30.200.20:FF:000025">
    <property type="entry name" value="Platelet-derived growth factor receptor alpha"/>
    <property type="match status" value="1"/>
</dbReference>
<dbReference type="Gene3D" id="3.30.200.20">
    <property type="entry name" value="Phosphorylase Kinase, domain 1"/>
    <property type="match status" value="1"/>
</dbReference>
<keyword evidence="19 27" id="KW-0393">Immunoglobulin domain</keyword>
<feature type="binding site" evidence="24">
    <location>
        <position position="763"/>
    </location>
    <ligand>
        <name>Mg(2+)</name>
        <dbReference type="ChEBI" id="CHEBI:18420"/>
    </ligand>
</feature>
<dbReference type="Pfam" id="PF07679">
    <property type="entry name" value="I-set"/>
    <property type="match status" value="1"/>
</dbReference>
<evidence type="ECO:0000256" key="14">
    <source>
        <dbReference type="ARBA" id="ARBA00023136"/>
    </source>
</evidence>
<feature type="domain" description="Protein kinase" evidence="29">
    <location>
        <begin position="578"/>
        <end position="903"/>
    </location>
</feature>
<feature type="domain" description="Ig-like" evidence="30">
    <location>
        <begin position="311"/>
        <end position="402"/>
    </location>
</feature>
<dbReference type="InterPro" id="IPR017441">
    <property type="entry name" value="Protein_kinase_ATP_BS"/>
</dbReference>
<evidence type="ECO:0000256" key="23">
    <source>
        <dbReference type="PIRSR" id="PIRSR000615-2"/>
    </source>
</evidence>
<dbReference type="GO" id="GO:0005524">
    <property type="term" value="F:ATP binding"/>
    <property type="evidence" value="ECO:0007669"/>
    <property type="project" value="UniProtKB-UniRule"/>
</dbReference>
<evidence type="ECO:0000256" key="15">
    <source>
        <dbReference type="ARBA" id="ARBA00023137"/>
    </source>
</evidence>
<evidence type="ECO:0000256" key="17">
    <source>
        <dbReference type="ARBA" id="ARBA00023170"/>
    </source>
</evidence>
<organism evidence="31 32">
    <name type="scientific">Coilia grayii</name>
    <name type="common">Gray's grenadier anchovy</name>
    <dbReference type="NCBI Taxonomy" id="363190"/>
    <lineage>
        <taxon>Eukaryota</taxon>
        <taxon>Metazoa</taxon>
        <taxon>Chordata</taxon>
        <taxon>Craniata</taxon>
        <taxon>Vertebrata</taxon>
        <taxon>Euteleostomi</taxon>
        <taxon>Actinopterygii</taxon>
        <taxon>Neopterygii</taxon>
        <taxon>Teleostei</taxon>
        <taxon>Clupei</taxon>
        <taxon>Clupeiformes</taxon>
        <taxon>Clupeoidei</taxon>
        <taxon>Engraulidae</taxon>
        <taxon>Coilinae</taxon>
        <taxon>Coilia</taxon>
    </lineage>
</organism>
<comment type="catalytic activity">
    <reaction evidence="20 21">
        <text>L-tyrosyl-[protein] + ATP = O-phospho-L-tyrosyl-[protein] + ADP + H(+)</text>
        <dbReference type="Rhea" id="RHEA:10596"/>
        <dbReference type="Rhea" id="RHEA-COMP:10136"/>
        <dbReference type="Rhea" id="RHEA-COMP:20101"/>
        <dbReference type="ChEBI" id="CHEBI:15378"/>
        <dbReference type="ChEBI" id="CHEBI:30616"/>
        <dbReference type="ChEBI" id="CHEBI:46858"/>
        <dbReference type="ChEBI" id="CHEBI:61978"/>
        <dbReference type="ChEBI" id="CHEBI:456216"/>
        <dbReference type="EC" id="2.7.10.1"/>
    </reaction>
</comment>
<feature type="binding site" evidence="24">
    <location>
        <position position="776"/>
    </location>
    <ligand>
        <name>Mg(2+)</name>
        <dbReference type="ChEBI" id="CHEBI:18420"/>
    </ligand>
</feature>
<dbReference type="GO" id="GO:0038093">
    <property type="term" value="P:Fc receptor signaling pathway"/>
    <property type="evidence" value="ECO:0007669"/>
    <property type="project" value="UniProtKB-UniRule"/>
</dbReference>
<keyword evidence="17 21" id="KW-0675">Receptor</keyword>
<feature type="binding site" evidence="23">
    <location>
        <begin position="585"/>
        <end position="592"/>
    </location>
    <ligand>
        <name>ATP</name>
        <dbReference type="ChEBI" id="CHEBI:30616"/>
    </ligand>
</feature>
<dbReference type="InterPro" id="IPR027263">
    <property type="entry name" value="SCGF_receptor"/>
</dbReference>
<dbReference type="PROSITE" id="PS50011">
    <property type="entry name" value="PROTEIN_KINASE_DOM"/>
    <property type="match status" value="1"/>
</dbReference>
<feature type="site" description="Important for interaction with phosphotyrosine-binding proteins" evidence="25">
    <location>
        <position position="902"/>
    </location>
</feature>
<dbReference type="EC" id="2.7.10.1" evidence="21"/>
<keyword evidence="18" id="KW-0325">Glycoprotein</keyword>
<dbReference type="Proteomes" id="UP001591681">
    <property type="component" value="Unassembled WGS sequence"/>
</dbReference>
<evidence type="ECO:0000256" key="22">
    <source>
        <dbReference type="PIRSR" id="PIRSR000615-1"/>
    </source>
</evidence>
<dbReference type="PIRSF" id="PIRSF000615">
    <property type="entry name" value="TyrPK_CSF1-R"/>
    <property type="match status" value="1"/>
</dbReference>
<evidence type="ECO:0000256" key="7">
    <source>
        <dbReference type="ARBA" id="ARBA00022737"/>
    </source>
</evidence>
<dbReference type="InterPro" id="IPR008266">
    <property type="entry name" value="Tyr_kinase_AS"/>
</dbReference>
<evidence type="ECO:0000256" key="11">
    <source>
        <dbReference type="ARBA" id="ARBA00022842"/>
    </source>
</evidence>
<keyword evidence="21" id="KW-0732">Signal</keyword>
<dbReference type="PROSITE" id="PS00107">
    <property type="entry name" value="PROTEIN_KINASE_ATP"/>
    <property type="match status" value="1"/>
</dbReference>
<feature type="transmembrane region" description="Helical" evidence="21">
    <location>
        <begin position="514"/>
        <end position="537"/>
    </location>
</feature>
<dbReference type="Gene3D" id="1.10.510.10">
    <property type="entry name" value="Transferase(Phosphotransferase) domain 1"/>
    <property type="match status" value="1"/>
</dbReference>
<dbReference type="EMBL" id="JBHFQA010000006">
    <property type="protein sequence ID" value="KAL2097442.1"/>
    <property type="molecule type" value="Genomic_DNA"/>
</dbReference>
<feature type="binding site" evidence="23">
    <location>
        <position position="762"/>
    </location>
    <ligand>
        <name>ATP</name>
        <dbReference type="ChEBI" id="CHEBI:30616"/>
    </ligand>
</feature>
<accession>A0ABD1KEB1</accession>
<keyword evidence="16" id="KW-1015">Disulfide bond</keyword>
<dbReference type="SUPFAM" id="SSF48726">
    <property type="entry name" value="Immunoglobulin"/>
    <property type="match status" value="4"/>
</dbReference>
<evidence type="ECO:0000256" key="6">
    <source>
        <dbReference type="ARBA" id="ARBA00022723"/>
    </source>
</evidence>
<keyword evidence="2 21" id="KW-1003">Cell membrane</keyword>
<reference evidence="31 32" key="1">
    <citation type="submission" date="2024-09" db="EMBL/GenBank/DDBJ databases">
        <title>A chromosome-level genome assembly of Gray's grenadier anchovy, Coilia grayii.</title>
        <authorList>
            <person name="Fu Z."/>
        </authorList>
    </citation>
    <scope>NUCLEOTIDE SEQUENCE [LARGE SCALE GENOMIC DNA]</scope>
    <source>
        <strain evidence="31">G4</strain>
        <tissue evidence="31">Muscle</tissue>
    </source>
</reference>
<evidence type="ECO:0000259" key="30">
    <source>
        <dbReference type="PROSITE" id="PS50835"/>
    </source>
</evidence>
<evidence type="ECO:0000256" key="27">
    <source>
        <dbReference type="RuleBase" id="RU000311"/>
    </source>
</evidence>
<keyword evidence="13 21" id="KW-1133">Transmembrane helix</keyword>
<dbReference type="GO" id="GO:0046872">
    <property type="term" value="F:metal ion binding"/>
    <property type="evidence" value="ECO:0007669"/>
    <property type="project" value="UniProtKB-UniRule"/>
</dbReference>
<evidence type="ECO:0000313" key="31">
    <source>
        <dbReference type="EMBL" id="KAL2097442.1"/>
    </source>
</evidence>
<feature type="active site" description="Proton acceptor" evidence="22">
    <location>
        <position position="758"/>
    </location>
</feature>
<comment type="similarity">
    <text evidence="21 27">Belongs to the protein kinase superfamily. Tyr protein kinase family. CSF-1/PDGF receptor subfamily.</text>
</comment>
<dbReference type="InterPro" id="IPR003598">
    <property type="entry name" value="Ig_sub2"/>
</dbReference>
<dbReference type="InterPro" id="IPR001245">
    <property type="entry name" value="Ser-Thr/Tyr_kinase_cat_dom"/>
</dbReference>
<evidence type="ECO:0000256" key="20">
    <source>
        <dbReference type="ARBA" id="ARBA00051243"/>
    </source>
</evidence>
<feature type="compositionally biased region" description="Low complexity" evidence="28">
    <location>
        <begin position="920"/>
        <end position="933"/>
    </location>
</feature>
<evidence type="ECO:0000256" key="4">
    <source>
        <dbReference type="ARBA" id="ARBA00022679"/>
    </source>
</evidence>
<evidence type="ECO:0000256" key="28">
    <source>
        <dbReference type="SAM" id="MobiDB-lite"/>
    </source>
</evidence>
<keyword evidence="8 21" id="KW-0547">Nucleotide-binding</keyword>
<evidence type="ECO:0000256" key="24">
    <source>
        <dbReference type="PIRSR" id="PIRSR000615-3"/>
    </source>
</evidence>
<evidence type="ECO:0000256" key="25">
    <source>
        <dbReference type="PIRSR" id="PIRSR000615-4"/>
    </source>
</evidence>
<evidence type="ECO:0000256" key="21">
    <source>
        <dbReference type="PIRNR" id="PIRNR500951"/>
    </source>
</evidence>
<keyword evidence="14 21" id="KW-0472">Membrane</keyword>
<keyword evidence="12" id="KW-0832">Ubl conjugation</keyword>
<dbReference type="InterPro" id="IPR011009">
    <property type="entry name" value="Kinase-like_dom_sf"/>
</dbReference>
<evidence type="ECO:0000256" key="26">
    <source>
        <dbReference type="PROSITE-ProRule" id="PRU10141"/>
    </source>
</evidence>
<dbReference type="InterPro" id="IPR003599">
    <property type="entry name" value="Ig_sub"/>
</dbReference>
<proteinExistence type="inferred from homology"/>
<evidence type="ECO:0000256" key="10">
    <source>
        <dbReference type="ARBA" id="ARBA00022840"/>
    </source>
</evidence>
<keyword evidence="7" id="KW-0677">Repeat</keyword>
<feature type="binding site" evidence="23">
    <location>
        <begin position="660"/>
        <end position="666"/>
    </location>
    <ligand>
        <name>ATP</name>
        <dbReference type="ChEBI" id="CHEBI:30616"/>
    </ligand>
</feature>
<evidence type="ECO:0000256" key="18">
    <source>
        <dbReference type="ARBA" id="ARBA00023180"/>
    </source>
</evidence>
<feature type="binding site" evidence="23 26">
    <location>
        <position position="612"/>
    </location>
    <ligand>
        <name>ATP</name>
        <dbReference type="ChEBI" id="CHEBI:30616"/>
    </ligand>
</feature>
<dbReference type="GO" id="GO:0019955">
    <property type="term" value="F:cytokine binding"/>
    <property type="evidence" value="ECO:0007669"/>
    <property type="project" value="UniProtKB-UniRule"/>
</dbReference>
<feature type="binding site" evidence="24">
    <location>
        <position position="557"/>
    </location>
    <ligand>
        <name>Mg(2+)</name>
        <dbReference type="ChEBI" id="CHEBI:18420"/>
    </ligand>
</feature>
<keyword evidence="3" id="KW-0597">Phosphoprotein</keyword>
<evidence type="ECO:0000256" key="2">
    <source>
        <dbReference type="ARBA" id="ARBA00022475"/>
    </source>
</evidence>
<dbReference type="PIRSF" id="PIRSF500951">
    <property type="entry name" value="SCGF_recepter"/>
    <property type="match status" value="1"/>
</dbReference>
<comment type="caution">
    <text evidence="31">The sequence shown here is derived from an EMBL/GenBank/DDBJ whole genome shotgun (WGS) entry which is preliminary data.</text>
</comment>
<dbReference type="PROSITE" id="PS00109">
    <property type="entry name" value="PROTEIN_KINASE_TYR"/>
    <property type="match status" value="1"/>
</dbReference>
<keyword evidence="32" id="KW-1185">Reference proteome</keyword>
<keyword evidence="4 21" id="KW-0808">Transferase</keyword>
<feature type="domain" description="Ig-like" evidence="30">
    <location>
        <begin position="23"/>
        <end position="100"/>
    </location>
</feature>
<dbReference type="Pfam" id="PF13927">
    <property type="entry name" value="Ig_3"/>
    <property type="match status" value="1"/>
</dbReference>
<evidence type="ECO:0000256" key="9">
    <source>
        <dbReference type="ARBA" id="ARBA00022777"/>
    </source>
</evidence>
<dbReference type="InterPro" id="IPR000719">
    <property type="entry name" value="Prot_kinase_dom"/>
</dbReference>
<dbReference type="PROSITE" id="PS00240">
    <property type="entry name" value="RECEPTOR_TYR_KIN_III"/>
    <property type="match status" value="1"/>
</dbReference>
<dbReference type="InterPro" id="IPR036179">
    <property type="entry name" value="Ig-like_dom_sf"/>
</dbReference>